<evidence type="ECO:0000313" key="2">
    <source>
        <dbReference type="Proteomes" id="UP000297608"/>
    </source>
</evidence>
<comment type="caution">
    <text evidence="1">The sequence shown here is derived from an EMBL/GenBank/DDBJ whole genome shotgun (WGS) entry which is preliminary data.</text>
</comment>
<sequence length="152" mass="17157">MAEVNIKISVEGSREFRARFEKFGAKILDLDQAMKKSGDYLSKFFSGEVFASRGQIIGKPWRPLNDAYAADKARRFPGRPPLIRSGAMNRGYKYDATSSSVFLFNSQFYFRFHQNGEGVPQRITMATDGPRLTRVGEFIGDNINKNMEEAGV</sequence>
<evidence type="ECO:0000313" key="1">
    <source>
        <dbReference type="EMBL" id="TFB85848.1"/>
    </source>
</evidence>
<proteinExistence type="predicted"/>
<dbReference type="RefSeq" id="WP_134535142.1">
    <property type="nucleotide sequence ID" value="NZ_SOFG01000016.1"/>
</dbReference>
<dbReference type="EMBL" id="SOFG01000016">
    <property type="protein sequence ID" value="TFB85848.1"/>
    <property type="molecule type" value="Genomic_DNA"/>
</dbReference>
<dbReference type="Proteomes" id="UP000297608">
    <property type="component" value="Unassembled WGS sequence"/>
</dbReference>
<gene>
    <name evidence="1" type="ORF">E3O44_12665</name>
</gene>
<accession>A0ABY2IE20</accession>
<protein>
    <submittedName>
        <fullName evidence="1">Uncharacterized protein</fullName>
    </submittedName>
</protein>
<name>A0ABY2IE20_9MICO</name>
<organism evidence="1 2">
    <name type="scientific">Cryobacterium algoricola</name>
    <dbReference type="NCBI Taxonomy" id="1259183"/>
    <lineage>
        <taxon>Bacteria</taxon>
        <taxon>Bacillati</taxon>
        <taxon>Actinomycetota</taxon>
        <taxon>Actinomycetes</taxon>
        <taxon>Micrococcales</taxon>
        <taxon>Microbacteriaceae</taxon>
        <taxon>Cryobacterium</taxon>
    </lineage>
</organism>
<keyword evidence="2" id="KW-1185">Reference proteome</keyword>
<reference evidence="1 2" key="1">
    <citation type="submission" date="2019-03" db="EMBL/GenBank/DDBJ databases">
        <title>Genomics of glacier-inhabiting Cryobacterium strains.</title>
        <authorList>
            <person name="Liu Q."/>
            <person name="Xin Y.-H."/>
        </authorList>
    </citation>
    <scope>NUCLEOTIDE SEQUENCE [LARGE SCALE GENOMIC DNA]</scope>
    <source>
        <strain evidence="1 2">MDB2-B</strain>
    </source>
</reference>